<evidence type="ECO:0000313" key="4">
    <source>
        <dbReference type="WBParaSite" id="SMTH1_27300.2"/>
    </source>
</evidence>
<proteinExistence type="predicted"/>
<protein>
    <submittedName>
        <fullName evidence="3 4">Uncharacterized protein</fullName>
    </submittedName>
</protein>
<dbReference type="WBParaSite" id="SMTH1_27300.4">
    <property type="protein sequence ID" value="SMTH1_27300.4"/>
    <property type="gene ID" value="SMTH1_27300"/>
</dbReference>
<dbReference type="WBParaSite" id="SMTH1_27300.3">
    <property type="protein sequence ID" value="SMTH1_27300.3"/>
    <property type="gene ID" value="SMTH1_27300"/>
</dbReference>
<dbReference type="AlphaFoldDB" id="A0AA85B227"/>
<dbReference type="WBParaSite" id="SMTH1_27300.1">
    <property type="protein sequence ID" value="SMTH1_27300.1"/>
    <property type="gene ID" value="SMTH1_27300"/>
</dbReference>
<organism evidence="2 4">
    <name type="scientific">Schistosoma mattheei</name>
    <dbReference type="NCBI Taxonomy" id="31246"/>
    <lineage>
        <taxon>Eukaryota</taxon>
        <taxon>Metazoa</taxon>
        <taxon>Spiralia</taxon>
        <taxon>Lophotrochozoa</taxon>
        <taxon>Platyhelminthes</taxon>
        <taxon>Trematoda</taxon>
        <taxon>Digenea</taxon>
        <taxon>Strigeidida</taxon>
        <taxon>Schistosomatoidea</taxon>
        <taxon>Schistosomatidae</taxon>
        <taxon>Schistosoma</taxon>
    </lineage>
</organism>
<evidence type="ECO:0000256" key="1">
    <source>
        <dbReference type="SAM" id="MobiDB-lite"/>
    </source>
</evidence>
<evidence type="ECO:0000313" key="2">
    <source>
        <dbReference type="Proteomes" id="UP000050791"/>
    </source>
</evidence>
<dbReference type="Proteomes" id="UP000050791">
    <property type="component" value="Unassembled WGS sequence"/>
</dbReference>
<evidence type="ECO:0000313" key="3">
    <source>
        <dbReference type="WBParaSite" id="SMTH1_27300.1"/>
    </source>
</evidence>
<accession>A0AA85B227</accession>
<dbReference type="WBParaSite" id="SMTH1_27300.2">
    <property type="protein sequence ID" value="SMTH1_27300.2"/>
    <property type="gene ID" value="SMTH1_27300"/>
</dbReference>
<feature type="region of interest" description="Disordered" evidence="1">
    <location>
        <begin position="372"/>
        <end position="391"/>
    </location>
</feature>
<reference evidence="3 4" key="1">
    <citation type="submission" date="2023-11" db="UniProtKB">
        <authorList>
            <consortium name="WormBaseParasite"/>
        </authorList>
    </citation>
    <scope>IDENTIFICATION</scope>
</reference>
<name>A0AA85B227_9TREM</name>
<sequence>MKTPKLKHKRSPNEIELNDHSSTTDQLFLILSLDKAEKFFNHLNNDKQLKLEIQNYLEESNLLLQRPNLPFDSFIKTDLFNKQNNQMNSTIDLMNNHFNKLKLKISLWDSALINYFVECIQWSTTKWIYEFYNYQNNKFNSIEHKIHHSMFQSLFNINTNNNNHNYINIEKLMCIIISFTMAYILLRHLQLWQLANKHLCDNQMEVNQNKENLIKTNKTTCLIGSIRFFKSLFQLSPTSNPINDDNNNNNNNNDEINLIRFEKQFSGYLFNLDSVAAKSLIEYFSKNFLNKHHLLEKVFGPYTAINQKLIKIPCPLYFDTLLETFETSTDSVWPAPLSEAIPLKFISKYSELFPEKVTKWLKIYKPDDIPKEIQQQQQQEQHEKQNEQSISSVKEIQIDEVKQEELDPMFKYLTSIDTLNLDELNAIIEVNPIELDGIIQKLLIELPINYCNKDYLNKIKQKQIELGKQLIDRAKVRITEWNDQNKSK</sequence>